<comment type="caution">
    <text evidence="2">The sequence shown here is derived from an EMBL/GenBank/DDBJ whole genome shotgun (WGS) entry which is preliminary data.</text>
</comment>
<dbReference type="Proteomes" id="UP001597168">
    <property type="component" value="Unassembled WGS sequence"/>
</dbReference>
<protein>
    <submittedName>
        <fullName evidence="2">Helix-turn-helix domain-containing protein</fullName>
    </submittedName>
</protein>
<dbReference type="InterPro" id="IPR041657">
    <property type="entry name" value="HTH_17"/>
</dbReference>
<evidence type="ECO:0000313" key="2">
    <source>
        <dbReference type="EMBL" id="MFD1151416.1"/>
    </source>
</evidence>
<organism evidence="2 3">
    <name type="scientific">Saccharothrix hoggarensis</name>
    <dbReference type="NCBI Taxonomy" id="913853"/>
    <lineage>
        <taxon>Bacteria</taxon>
        <taxon>Bacillati</taxon>
        <taxon>Actinomycetota</taxon>
        <taxon>Actinomycetes</taxon>
        <taxon>Pseudonocardiales</taxon>
        <taxon>Pseudonocardiaceae</taxon>
        <taxon>Saccharothrix</taxon>
    </lineage>
</organism>
<accession>A0ABW3R3F0</accession>
<dbReference type="RefSeq" id="WP_380728399.1">
    <property type="nucleotide sequence ID" value="NZ_JBHTLK010000236.1"/>
</dbReference>
<proteinExistence type="predicted"/>
<keyword evidence="3" id="KW-1185">Reference proteome</keyword>
<name>A0ABW3R3F0_9PSEU</name>
<evidence type="ECO:0000259" key="1">
    <source>
        <dbReference type="Pfam" id="PF12728"/>
    </source>
</evidence>
<feature type="domain" description="Helix-turn-helix" evidence="1">
    <location>
        <begin position="15"/>
        <end position="61"/>
    </location>
</feature>
<dbReference type="EMBL" id="JBHTLK010000236">
    <property type="protein sequence ID" value="MFD1151416.1"/>
    <property type="molecule type" value="Genomic_DNA"/>
</dbReference>
<dbReference type="Pfam" id="PF12728">
    <property type="entry name" value="HTH_17"/>
    <property type="match status" value="1"/>
</dbReference>
<reference evidence="3" key="1">
    <citation type="journal article" date="2019" name="Int. J. Syst. Evol. Microbiol.">
        <title>The Global Catalogue of Microorganisms (GCM) 10K type strain sequencing project: providing services to taxonomists for standard genome sequencing and annotation.</title>
        <authorList>
            <consortium name="The Broad Institute Genomics Platform"/>
            <consortium name="The Broad Institute Genome Sequencing Center for Infectious Disease"/>
            <person name="Wu L."/>
            <person name="Ma J."/>
        </authorList>
    </citation>
    <scope>NUCLEOTIDE SEQUENCE [LARGE SCALE GENOMIC DNA]</scope>
    <source>
        <strain evidence="3">CCUG 60214</strain>
    </source>
</reference>
<sequence length="76" mass="8574">MTAKNTAVTEMTKYLYKVSEAMTLLSLSRSLFYEQMRAGRIKFVKQGRSTFIPASAIKAYVKLLEQEAGVRYGETA</sequence>
<evidence type="ECO:0000313" key="3">
    <source>
        <dbReference type="Proteomes" id="UP001597168"/>
    </source>
</evidence>
<gene>
    <name evidence="2" type="ORF">ACFQ3T_30160</name>
</gene>